<evidence type="ECO:0000313" key="1">
    <source>
        <dbReference type="EMBL" id="EAX99456.1"/>
    </source>
</evidence>
<dbReference type="VEuPathDB" id="TrichDB:TVAG_052990"/>
<dbReference type="InterPro" id="IPR053139">
    <property type="entry name" value="Surface_bspA-like"/>
</dbReference>
<dbReference type="Gene3D" id="3.80.10.10">
    <property type="entry name" value="Ribonuclease Inhibitor"/>
    <property type="match status" value="3"/>
</dbReference>
<dbReference type="PANTHER" id="PTHR45661:SF3">
    <property type="entry name" value="IG-LIKE DOMAIN-CONTAINING PROTEIN"/>
    <property type="match status" value="1"/>
</dbReference>
<dbReference type="SUPFAM" id="SSF52058">
    <property type="entry name" value="L domain-like"/>
    <property type="match status" value="3"/>
</dbReference>
<dbReference type="RefSeq" id="XP_001312386.1">
    <property type="nucleotide sequence ID" value="XM_001312385.1"/>
</dbReference>
<accession>A2F6L1</accession>
<organism evidence="1 2">
    <name type="scientific">Trichomonas vaginalis (strain ATCC PRA-98 / G3)</name>
    <dbReference type="NCBI Taxonomy" id="412133"/>
    <lineage>
        <taxon>Eukaryota</taxon>
        <taxon>Metamonada</taxon>
        <taxon>Parabasalia</taxon>
        <taxon>Trichomonadida</taxon>
        <taxon>Trichomonadidae</taxon>
        <taxon>Trichomonas</taxon>
    </lineage>
</organism>
<dbReference type="STRING" id="5722.A2F6L1"/>
<reference evidence="1" key="2">
    <citation type="journal article" date="2007" name="Science">
        <title>Draft genome sequence of the sexually transmitted pathogen Trichomonas vaginalis.</title>
        <authorList>
            <person name="Carlton J.M."/>
            <person name="Hirt R.P."/>
            <person name="Silva J.C."/>
            <person name="Delcher A.L."/>
            <person name="Schatz M."/>
            <person name="Zhao Q."/>
            <person name="Wortman J.R."/>
            <person name="Bidwell S.L."/>
            <person name="Alsmark U.C.M."/>
            <person name="Besteiro S."/>
            <person name="Sicheritz-Ponten T."/>
            <person name="Noel C.J."/>
            <person name="Dacks J.B."/>
            <person name="Foster P.G."/>
            <person name="Simillion C."/>
            <person name="Van de Peer Y."/>
            <person name="Miranda-Saavedra D."/>
            <person name="Barton G.J."/>
            <person name="Westrop G.D."/>
            <person name="Mueller S."/>
            <person name="Dessi D."/>
            <person name="Fiori P.L."/>
            <person name="Ren Q."/>
            <person name="Paulsen I."/>
            <person name="Zhang H."/>
            <person name="Bastida-Corcuera F.D."/>
            <person name="Simoes-Barbosa A."/>
            <person name="Brown M.T."/>
            <person name="Hayes R.D."/>
            <person name="Mukherjee M."/>
            <person name="Okumura C.Y."/>
            <person name="Schneider R."/>
            <person name="Smith A.J."/>
            <person name="Vanacova S."/>
            <person name="Villalvazo M."/>
            <person name="Haas B.J."/>
            <person name="Pertea M."/>
            <person name="Feldblyum T.V."/>
            <person name="Utterback T.R."/>
            <person name="Shu C.L."/>
            <person name="Osoegawa K."/>
            <person name="de Jong P.J."/>
            <person name="Hrdy I."/>
            <person name="Horvathova L."/>
            <person name="Zubacova Z."/>
            <person name="Dolezal P."/>
            <person name="Malik S.B."/>
            <person name="Logsdon J.M. Jr."/>
            <person name="Henze K."/>
            <person name="Gupta A."/>
            <person name="Wang C.C."/>
            <person name="Dunne R.L."/>
            <person name="Upcroft J.A."/>
            <person name="Upcroft P."/>
            <person name="White O."/>
            <person name="Salzberg S.L."/>
            <person name="Tang P."/>
            <person name="Chiu C.-H."/>
            <person name="Lee Y.-S."/>
            <person name="Embley T.M."/>
            <person name="Coombs G.H."/>
            <person name="Mottram J.C."/>
            <person name="Tachezy J."/>
            <person name="Fraser-Liggett C.M."/>
            <person name="Johnson P.J."/>
        </authorList>
    </citation>
    <scope>NUCLEOTIDE SEQUENCE [LARGE SCALE GENOMIC DNA]</scope>
    <source>
        <strain evidence="1">G3</strain>
    </source>
</reference>
<dbReference type="PANTHER" id="PTHR45661">
    <property type="entry name" value="SURFACE ANTIGEN"/>
    <property type="match status" value="1"/>
</dbReference>
<dbReference type="InterPro" id="IPR026906">
    <property type="entry name" value="LRR_5"/>
</dbReference>
<dbReference type="InParanoid" id="A2F6L1"/>
<keyword evidence="2" id="KW-1185">Reference proteome</keyword>
<dbReference type="Proteomes" id="UP000001542">
    <property type="component" value="Unassembled WGS sequence"/>
</dbReference>
<dbReference type="VEuPathDB" id="TrichDB:TVAGG3_0055620"/>
<evidence type="ECO:0000313" key="2">
    <source>
        <dbReference type="Proteomes" id="UP000001542"/>
    </source>
</evidence>
<dbReference type="EMBL" id="DS113637">
    <property type="protein sequence ID" value="EAX99456.1"/>
    <property type="molecule type" value="Genomic_DNA"/>
</dbReference>
<dbReference type="Pfam" id="PF13306">
    <property type="entry name" value="LRR_5"/>
    <property type="match status" value="5"/>
</dbReference>
<dbReference type="KEGG" id="tva:4757265"/>
<proteinExistence type="predicted"/>
<dbReference type="AlphaFoldDB" id="A2F6L1"/>
<name>A2F6L1_TRIV3</name>
<reference evidence="1" key="1">
    <citation type="submission" date="2006-10" db="EMBL/GenBank/DDBJ databases">
        <authorList>
            <person name="Amadeo P."/>
            <person name="Zhao Q."/>
            <person name="Wortman J."/>
            <person name="Fraser-Liggett C."/>
            <person name="Carlton J."/>
        </authorList>
    </citation>
    <scope>NUCLEOTIDE SEQUENCE</scope>
    <source>
        <strain evidence="1">G3</strain>
    </source>
</reference>
<dbReference type="InterPro" id="IPR032675">
    <property type="entry name" value="LRR_dom_sf"/>
</dbReference>
<gene>
    <name evidence="1" type="ORF">TVAG_052990</name>
</gene>
<protein>
    <submittedName>
        <fullName evidence="1">Leucine Rich Repeat family protein</fullName>
    </submittedName>
</protein>
<sequence>MLKTIGDSAFSGCSKLSSIDFTNCELLQTIKSSAFRDCSSLSQVVLPQNLTVISSWLFSRCKFSTISIPNSIKVIDYNSFRYSKELRSIIISPDSKLTRINDQSFEETSIEQIYIPKDLLYIPITALPFSTTLKEIICDPNNQHYTSEDGVFYNKAKTVILLYLKNNRSSLIFPDSVESVSGYAFSGSPIENISFNSKLRTISSFSFEYTHLINISIPDSVTSLGANAFSGCKYLEIVIVGARITVIPQSCFQNSNITNIIFKGNITTIETSAFSECYNLKRVELPKSLSKISGSCFPTNVELVFPEDSLLSIDSQGLLYNQHKTIIFQRLSELESYSIPDSVEEISAGAFGDLSNLKTINFTSNSNLTKIGNSAFARCYNLINISFPASLKTIEGYAFFLWTSLKTINFPDSLTFLNYYAFRDCSGLVEVHFRSVAILQGYVFMRCGRLESITIEGSCGVILGAQNFYECGKVKTVKMTNVTYIGDGCFSSCPSLQTIEIPDTIQNIGVRAFFSSGVENITFLGNPPIKQIGANTFNGASKLRYITLPQSIEEIGTNAFESTNISTFTVPHDTKSISDYAFKNCKNLDTFIIGENSSFKSLGYFVFEGCTSLRQFVCNDSMYFTVDSNALFDKNKTVLVCFPPASPYKFFYIPSSIRNIPAGAFLGCKNLVNILIPDNSVETIYRYAFADCTSLTHINIPICVQTIQTHAFSNCIHLTCGIDIENTTESFLEHLYRECHLNRDSIKSCSIITCKKSNHYRYFTSFYVFALSEGTKLGLF</sequence>